<comment type="caution">
    <text evidence="1">The sequence shown here is derived from an EMBL/GenBank/DDBJ whole genome shotgun (WGS) entry which is preliminary data.</text>
</comment>
<feature type="non-terminal residue" evidence="1">
    <location>
        <position position="42"/>
    </location>
</feature>
<reference evidence="1" key="1">
    <citation type="submission" date="2020-08" db="EMBL/GenBank/DDBJ databases">
        <title>Multicomponent nature underlies the extraordinary mechanical properties of spider dragline silk.</title>
        <authorList>
            <person name="Kono N."/>
            <person name="Nakamura H."/>
            <person name="Mori M."/>
            <person name="Yoshida Y."/>
            <person name="Ohtoshi R."/>
            <person name="Malay A.D."/>
            <person name="Moran D.A.P."/>
            <person name="Tomita M."/>
            <person name="Numata K."/>
            <person name="Arakawa K."/>
        </authorList>
    </citation>
    <scope>NUCLEOTIDE SEQUENCE</scope>
</reference>
<name>A0A8X6N6G0_NEPPI</name>
<sequence>MYVVFGQRTLYQMRRRDSWDIHEVQILGQNGMYKSDSNAHHV</sequence>
<dbReference type="AlphaFoldDB" id="A0A8X6N6G0"/>
<evidence type="ECO:0000313" key="1">
    <source>
        <dbReference type="EMBL" id="GFS97377.1"/>
    </source>
</evidence>
<evidence type="ECO:0000313" key="2">
    <source>
        <dbReference type="Proteomes" id="UP000887013"/>
    </source>
</evidence>
<gene>
    <name evidence="1" type="ORF">NPIL_687161</name>
</gene>
<organism evidence="1 2">
    <name type="scientific">Nephila pilipes</name>
    <name type="common">Giant wood spider</name>
    <name type="synonym">Nephila maculata</name>
    <dbReference type="NCBI Taxonomy" id="299642"/>
    <lineage>
        <taxon>Eukaryota</taxon>
        <taxon>Metazoa</taxon>
        <taxon>Ecdysozoa</taxon>
        <taxon>Arthropoda</taxon>
        <taxon>Chelicerata</taxon>
        <taxon>Arachnida</taxon>
        <taxon>Araneae</taxon>
        <taxon>Araneomorphae</taxon>
        <taxon>Entelegynae</taxon>
        <taxon>Araneoidea</taxon>
        <taxon>Nephilidae</taxon>
        <taxon>Nephila</taxon>
    </lineage>
</organism>
<dbReference type="Proteomes" id="UP000887013">
    <property type="component" value="Unassembled WGS sequence"/>
</dbReference>
<proteinExistence type="predicted"/>
<keyword evidence="2" id="KW-1185">Reference proteome</keyword>
<dbReference type="EMBL" id="BMAW01100944">
    <property type="protein sequence ID" value="GFS97377.1"/>
    <property type="molecule type" value="Genomic_DNA"/>
</dbReference>
<protein>
    <submittedName>
        <fullName evidence="1">Uncharacterized protein</fullName>
    </submittedName>
</protein>
<accession>A0A8X6N6G0</accession>